<dbReference type="EMBL" id="JAUUTW010000007">
    <property type="protein sequence ID" value="MDP1451187.1"/>
    <property type="molecule type" value="Genomic_DNA"/>
</dbReference>
<gene>
    <name evidence="1" type="ORF">Q8G36_08910</name>
</gene>
<evidence type="ECO:0000313" key="2">
    <source>
        <dbReference type="Proteomes" id="UP001178275"/>
    </source>
</evidence>
<reference evidence="1" key="1">
    <citation type="submission" date="2023-07" db="EMBL/GenBank/DDBJ databases">
        <title>Murine gut Bacillus species.</title>
        <authorList>
            <person name="Gutman E."/>
            <person name="Hashuel R."/>
            <person name="Litvak Y."/>
        </authorList>
    </citation>
    <scope>NUCLEOTIDE SEQUENCE</scope>
    <source>
        <strain evidence="1">RU293</strain>
    </source>
</reference>
<proteinExistence type="predicted"/>
<dbReference type="RefSeq" id="WP_305159800.1">
    <property type="nucleotide sequence ID" value="NZ_JAUUTW010000007.1"/>
</dbReference>
<dbReference type="AlphaFoldDB" id="A0AA90PD57"/>
<dbReference type="Proteomes" id="UP001178275">
    <property type="component" value="Unassembled WGS sequence"/>
</dbReference>
<protein>
    <submittedName>
        <fullName evidence="1">Uncharacterized protein</fullName>
    </submittedName>
</protein>
<name>A0AA90PD57_9BACI</name>
<accession>A0AA90PD57</accession>
<organism evidence="1 2">
    <name type="scientific">Peribacillus frigoritolerans</name>
    <dbReference type="NCBI Taxonomy" id="450367"/>
    <lineage>
        <taxon>Bacteria</taxon>
        <taxon>Bacillati</taxon>
        <taxon>Bacillota</taxon>
        <taxon>Bacilli</taxon>
        <taxon>Bacillales</taxon>
        <taxon>Bacillaceae</taxon>
        <taxon>Peribacillus</taxon>
    </lineage>
</organism>
<comment type="caution">
    <text evidence="1">The sequence shown here is derived from an EMBL/GenBank/DDBJ whole genome shotgun (WGS) entry which is preliminary data.</text>
</comment>
<sequence length="75" mass="8801">MRKVVRKLGVTVNRSLHDVSHFGTLCRSAFHFDNWDLLSNGIDKMYDLYINHGPCKRWGAPKRNMKMELLLLRSL</sequence>
<evidence type="ECO:0000313" key="1">
    <source>
        <dbReference type="EMBL" id="MDP1451187.1"/>
    </source>
</evidence>